<dbReference type="InterPro" id="IPR045051">
    <property type="entry name" value="SBT"/>
</dbReference>
<gene>
    <name evidence="4" type="ORF">VitviT2T_022758</name>
</gene>
<dbReference type="Pfam" id="PF17766">
    <property type="entry name" value="fn3_6"/>
    <property type="match status" value="1"/>
</dbReference>
<dbReference type="InterPro" id="IPR041469">
    <property type="entry name" value="Subtilisin-like_FN3"/>
</dbReference>
<sequence length="181" mass="19899">MAAGSDGMMSTMENAAPWTMIVGVSGMDRQFRTPFALGNGAGQIKLTAVVDPGLLNDVTPTGYIRFLCHEGYRGTILQILTDEDIENCSTIGQFGGHDVLNYLPCVCSLRTLMLLFPSPSTALLQMWGLLFYSVYQATVKADEGLNVTVIPSILRFKQLNQRISFQVTVMGKPLMRNSRQL</sequence>
<dbReference type="Proteomes" id="UP001227230">
    <property type="component" value="Chromosome 15"/>
</dbReference>
<evidence type="ECO:0000256" key="2">
    <source>
        <dbReference type="ARBA" id="ARBA00022729"/>
    </source>
</evidence>
<feature type="domain" description="Subtilisin-like protease fibronectin type-III" evidence="3">
    <location>
        <begin position="133"/>
        <end position="172"/>
    </location>
</feature>
<protein>
    <recommendedName>
        <fullName evidence="3">Subtilisin-like protease fibronectin type-III domain-containing protein</fullName>
    </recommendedName>
</protein>
<dbReference type="Gene3D" id="2.60.40.2310">
    <property type="match status" value="1"/>
</dbReference>
<dbReference type="EMBL" id="CP126662">
    <property type="protein sequence ID" value="WKA04750.1"/>
    <property type="molecule type" value="Genomic_DNA"/>
</dbReference>
<evidence type="ECO:0000256" key="1">
    <source>
        <dbReference type="ARBA" id="ARBA00011073"/>
    </source>
</evidence>
<reference evidence="4 5" key="1">
    <citation type="journal article" date="2023" name="Hortic Res">
        <title>The complete reference genome for grapevine (Vitis vinifera L.) genetics and breeding.</title>
        <authorList>
            <person name="Shi X."/>
            <person name="Cao S."/>
            <person name="Wang X."/>
            <person name="Huang S."/>
            <person name="Wang Y."/>
            <person name="Liu Z."/>
            <person name="Liu W."/>
            <person name="Leng X."/>
            <person name="Peng Y."/>
            <person name="Wang N."/>
            <person name="Wang Y."/>
            <person name="Ma Z."/>
            <person name="Xu X."/>
            <person name="Zhang F."/>
            <person name="Xue H."/>
            <person name="Zhong H."/>
            <person name="Wang Y."/>
            <person name="Zhang K."/>
            <person name="Velt A."/>
            <person name="Avia K."/>
            <person name="Holtgrawe D."/>
            <person name="Grimplet J."/>
            <person name="Matus J.T."/>
            <person name="Ware D."/>
            <person name="Wu X."/>
            <person name="Wang H."/>
            <person name="Liu C."/>
            <person name="Fang Y."/>
            <person name="Rustenholz C."/>
            <person name="Cheng Z."/>
            <person name="Xiao H."/>
            <person name="Zhou Y."/>
        </authorList>
    </citation>
    <scope>NUCLEOTIDE SEQUENCE [LARGE SCALE GENOMIC DNA]</scope>
    <source>
        <strain evidence="5">cv. Pinot noir / PN40024</strain>
        <tissue evidence="4">Leaf</tissue>
    </source>
</reference>
<dbReference type="PANTHER" id="PTHR10795">
    <property type="entry name" value="PROPROTEIN CONVERTASE SUBTILISIN/KEXIN"/>
    <property type="match status" value="1"/>
</dbReference>
<keyword evidence="5" id="KW-1185">Reference proteome</keyword>
<organism evidence="4 5">
    <name type="scientific">Vitis vinifera</name>
    <name type="common">Grape</name>
    <dbReference type="NCBI Taxonomy" id="29760"/>
    <lineage>
        <taxon>Eukaryota</taxon>
        <taxon>Viridiplantae</taxon>
        <taxon>Streptophyta</taxon>
        <taxon>Embryophyta</taxon>
        <taxon>Tracheophyta</taxon>
        <taxon>Spermatophyta</taxon>
        <taxon>Magnoliopsida</taxon>
        <taxon>eudicotyledons</taxon>
        <taxon>Gunneridae</taxon>
        <taxon>Pentapetalae</taxon>
        <taxon>rosids</taxon>
        <taxon>Vitales</taxon>
        <taxon>Vitaceae</taxon>
        <taxon>Viteae</taxon>
        <taxon>Vitis</taxon>
    </lineage>
</organism>
<comment type="similarity">
    <text evidence="1">Belongs to the peptidase S8 family.</text>
</comment>
<evidence type="ECO:0000313" key="4">
    <source>
        <dbReference type="EMBL" id="WKA04750.1"/>
    </source>
</evidence>
<accession>A0ABY9DAT0</accession>
<proteinExistence type="inferred from homology"/>
<keyword evidence="2" id="KW-0732">Signal</keyword>
<evidence type="ECO:0000259" key="3">
    <source>
        <dbReference type="Pfam" id="PF17766"/>
    </source>
</evidence>
<evidence type="ECO:0000313" key="5">
    <source>
        <dbReference type="Proteomes" id="UP001227230"/>
    </source>
</evidence>
<name>A0ABY9DAT0_VITVI</name>